<dbReference type="EMBL" id="CP113520">
    <property type="protein sequence ID" value="WAJ30589.1"/>
    <property type="molecule type" value="Genomic_DNA"/>
</dbReference>
<gene>
    <name evidence="1" type="ORF">OXU80_10450</name>
</gene>
<proteinExistence type="predicted"/>
<accession>A0ACD4NVL1</accession>
<dbReference type="Proteomes" id="UP001163223">
    <property type="component" value="Chromosome"/>
</dbReference>
<evidence type="ECO:0000313" key="1">
    <source>
        <dbReference type="EMBL" id="WAJ30589.1"/>
    </source>
</evidence>
<reference evidence="1" key="1">
    <citation type="submission" date="2022-11" db="EMBL/GenBank/DDBJ databases">
        <title>beta-Carotene-producing bacterium, Jeongeuplla avenae sp. nov., alleviates the salt stress of Arabidopsis seedlings.</title>
        <authorList>
            <person name="Jiang L."/>
            <person name="Lee J."/>
        </authorList>
    </citation>
    <scope>NUCLEOTIDE SEQUENCE</scope>
    <source>
        <strain evidence="1">DY_R2A_6</strain>
    </source>
</reference>
<evidence type="ECO:0000313" key="2">
    <source>
        <dbReference type="Proteomes" id="UP001163223"/>
    </source>
</evidence>
<organism evidence="1 2">
    <name type="scientific">Antarcticirhabdus aurantiaca</name>
    <dbReference type="NCBI Taxonomy" id="2606717"/>
    <lineage>
        <taxon>Bacteria</taxon>
        <taxon>Pseudomonadati</taxon>
        <taxon>Pseudomonadota</taxon>
        <taxon>Alphaproteobacteria</taxon>
        <taxon>Hyphomicrobiales</taxon>
        <taxon>Aurantimonadaceae</taxon>
        <taxon>Antarcticirhabdus</taxon>
    </lineage>
</organism>
<keyword evidence="2" id="KW-1185">Reference proteome</keyword>
<name>A0ACD4NVL1_9HYPH</name>
<sequence length="170" mass="18598">MKTIIRDATASDASSLAALSIEVWLGTYIREGVNGFFADHALREFTADRFRSRLQDQQRTIFVSQNAVGIDGMIELIAGASAPVAGCPNVEIATLYVQPRHQGGGKGVALLQAGLAHARSSGHAGVWLAVNAENQAAIAFYERQSFQNAGETHYEIEDQRYLNYVMRRDL</sequence>
<protein>
    <submittedName>
        <fullName evidence="1">GNAT family N-acetyltransferase</fullName>
    </submittedName>
</protein>